<feature type="domain" description="CS" evidence="5">
    <location>
        <begin position="215"/>
        <end position="300"/>
    </location>
</feature>
<dbReference type="SUPFAM" id="SSF49764">
    <property type="entry name" value="HSP20-like chaperones"/>
    <property type="match status" value="1"/>
</dbReference>
<protein>
    <submittedName>
        <fullName evidence="6">Multicatalytic endopeptidase domain protein</fullName>
    </submittedName>
</protein>
<keyword evidence="7" id="KW-1185">Reference proteome</keyword>
<evidence type="ECO:0000256" key="1">
    <source>
        <dbReference type="ARBA" id="ARBA00002000"/>
    </source>
</evidence>
<comment type="similarity">
    <text evidence="3">Belongs to the peptidase T1A family.</text>
</comment>
<dbReference type="InterPro" id="IPR007052">
    <property type="entry name" value="CS_dom"/>
</dbReference>
<dbReference type="PROSITE" id="PS51048">
    <property type="entry name" value="SGS"/>
    <property type="match status" value="1"/>
</dbReference>
<dbReference type="CDD" id="cd06466">
    <property type="entry name" value="p23_CS_SGT1_like"/>
    <property type="match status" value="1"/>
</dbReference>
<dbReference type="InterPro" id="IPR000426">
    <property type="entry name" value="Proteasome_asu_N"/>
</dbReference>
<organism evidence="6 7">
    <name type="scientific">Onchocerca flexuosa</name>
    <dbReference type="NCBI Taxonomy" id="387005"/>
    <lineage>
        <taxon>Eukaryota</taxon>
        <taxon>Metazoa</taxon>
        <taxon>Ecdysozoa</taxon>
        <taxon>Nematoda</taxon>
        <taxon>Chromadorea</taxon>
        <taxon>Rhabditida</taxon>
        <taxon>Spirurina</taxon>
        <taxon>Spiruromorpha</taxon>
        <taxon>Filarioidea</taxon>
        <taxon>Onchocercidae</taxon>
        <taxon>Onchocerca</taxon>
    </lineage>
</organism>
<name>A0A238BT36_9BILA</name>
<dbReference type="Proteomes" id="UP000242913">
    <property type="component" value="Unassembled WGS sequence"/>
</dbReference>
<dbReference type="PROSITE" id="PS00388">
    <property type="entry name" value="PROTEASOME_ALPHA_1"/>
    <property type="match status" value="1"/>
</dbReference>
<dbReference type="InterPro" id="IPR007699">
    <property type="entry name" value="SGS_dom"/>
</dbReference>
<comment type="function">
    <text evidence="1">The proteasome is a multicatalytic proteinase complex which is characterized by its ability to cleave peptides with Arg, Phe, Tyr, Leu, and Glu adjacent to the leaving group at neutral or slightly basic pH. The proteasome has an ATP-dependent proteolytic activity.</text>
</comment>
<keyword evidence="2 3" id="KW-0647">Proteasome</keyword>
<dbReference type="InterPro" id="IPR008978">
    <property type="entry name" value="HSP20-like_chaperone"/>
</dbReference>
<evidence type="ECO:0000259" key="5">
    <source>
        <dbReference type="PROSITE" id="PS51203"/>
    </source>
</evidence>
<dbReference type="Pfam" id="PF10584">
    <property type="entry name" value="Proteasome_A_N"/>
    <property type="match status" value="1"/>
</dbReference>
<dbReference type="GO" id="GO:0019773">
    <property type="term" value="C:proteasome core complex, alpha-subunit complex"/>
    <property type="evidence" value="ECO:0007669"/>
    <property type="project" value="UniProtKB-UniRule"/>
</dbReference>
<sequence length="387" mass="43633">MGESDHYGFSLTTFSPSGKLMQIEYALNAVKNGQPSVGLRASDGVVLATENKISILYEDQPKVEKISQHIGCVYSGMGPDYRILVKKARKLAMEYELMYGEEIPTTQLVTKLAAVMQEYTQSGGVRPFGVSMLVAGWDHEPNPGRPLLFQCDPSGAYFAWKATALGKNDVNAKTFLEKRFSDALELDDGIHTALLTLRESFDVGMTEDNVEIAVCNKNGYDFYQTETHVFVTILKRGLTLEQCKAHYIDGYLKVVAMNEVLLNIRLSHPINPTSLELKCSSSKVELKMAKLTSDQWETLEEKSEENKNKPALISWDKFAQEAEDDEEKEDVNILFQKLYKDADDDTRKAMIKSYTESGGTVLSTNWKEISKKRTEIRPPDGMEFKKW</sequence>
<dbReference type="Pfam" id="PF00227">
    <property type="entry name" value="Proteasome"/>
    <property type="match status" value="1"/>
</dbReference>
<dbReference type="SUPFAM" id="SSF56235">
    <property type="entry name" value="N-terminal nucleophile aminohydrolases (Ntn hydrolases)"/>
    <property type="match status" value="1"/>
</dbReference>
<dbReference type="GO" id="GO:0006511">
    <property type="term" value="P:ubiquitin-dependent protein catabolic process"/>
    <property type="evidence" value="ECO:0007669"/>
    <property type="project" value="InterPro"/>
</dbReference>
<dbReference type="InterPro" id="IPR023332">
    <property type="entry name" value="Proteasome_alpha-type"/>
</dbReference>
<proteinExistence type="inferred from homology"/>
<dbReference type="InterPro" id="IPR050115">
    <property type="entry name" value="Proteasome_alpha"/>
</dbReference>
<dbReference type="InterPro" id="IPR029055">
    <property type="entry name" value="Ntn_hydrolases_N"/>
</dbReference>
<evidence type="ECO:0000259" key="4">
    <source>
        <dbReference type="PROSITE" id="PS51048"/>
    </source>
</evidence>
<dbReference type="SMART" id="SM00948">
    <property type="entry name" value="Proteasome_A_N"/>
    <property type="match status" value="1"/>
</dbReference>
<dbReference type="OrthoDB" id="431557at2759"/>
<evidence type="ECO:0000256" key="2">
    <source>
        <dbReference type="ARBA" id="ARBA00022942"/>
    </source>
</evidence>
<gene>
    <name evidence="6" type="ORF">X798_04524</name>
</gene>
<evidence type="ECO:0000256" key="3">
    <source>
        <dbReference type="PROSITE-ProRule" id="PRU00808"/>
    </source>
</evidence>
<dbReference type="InterPro" id="IPR001353">
    <property type="entry name" value="Proteasome_sua/b"/>
</dbReference>
<dbReference type="Gene3D" id="3.60.20.10">
    <property type="entry name" value="Glutamine Phosphoribosylpyrophosphate, subunit 1, domain 1"/>
    <property type="match status" value="1"/>
</dbReference>
<dbReference type="AlphaFoldDB" id="A0A238BT36"/>
<dbReference type="Pfam" id="PF05002">
    <property type="entry name" value="SGS"/>
    <property type="match status" value="1"/>
</dbReference>
<dbReference type="EMBL" id="KZ270008">
    <property type="protein sequence ID" value="OZC08463.1"/>
    <property type="molecule type" value="Genomic_DNA"/>
</dbReference>
<accession>A0A238BT36</accession>
<reference evidence="6 7" key="1">
    <citation type="submission" date="2015-12" db="EMBL/GenBank/DDBJ databases">
        <title>Draft genome of the nematode, Onchocerca flexuosa.</title>
        <authorList>
            <person name="Mitreva M."/>
        </authorList>
    </citation>
    <scope>NUCLEOTIDE SEQUENCE [LARGE SCALE GENOMIC DNA]</scope>
    <source>
        <strain evidence="6">Red Deer</strain>
    </source>
</reference>
<dbReference type="PROSITE" id="PS51203">
    <property type="entry name" value="CS"/>
    <property type="match status" value="1"/>
</dbReference>
<dbReference type="Pfam" id="PF04969">
    <property type="entry name" value="CS"/>
    <property type="match status" value="1"/>
</dbReference>
<dbReference type="CDD" id="cd03750">
    <property type="entry name" value="proteasome_alpha_type_2"/>
    <property type="match status" value="1"/>
</dbReference>
<evidence type="ECO:0000313" key="6">
    <source>
        <dbReference type="EMBL" id="OZC08463.1"/>
    </source>
</evidence>
<dbReference type="PROSITE" id="PS51475">
    <property type="entry name" value="PROTEASOME_ALPHA_2"/>
    <property type="match status" value="1"/>
</dbReference>
<dbReference type="PANTHER" id="PTHR11599">
    <property type="entry name" value="PROTEASOME SUBUNIT ALPHA/BETA"/>
    <property type="match status" value="1"/>
</dbReference>
<feature type="domain" description="SGS" evidence="4">
    <location>
        <begin position="303"/>
        <end position="387"/>
    </location>
</feature>
<evidence type="ECO:0000313" key="7">
    <source>
        <dbReference type="Proteomes" id="UP000242913"/>
    </source>
</evidence>